<evidence type="ECO:0000256" key="1">
    <source>
        <dbReference type="SAM" id="MobiDB-lite"/>
    </source>
</evidence>
<gene>
    <name evidence="2" type="ORF">FPZ12_020360</name>
</gene>
<evidence type="ECO:0000313" key="3">
    <source>
        <dbReference type="Proteomes" id="UP000319769"/>
    </source>
</evidence>
<keyword evidence="3" id="KW-1185">Reference proteome</keyword>
<feature type="region of interest" description="Disordered" evidence="1">
    <location>
        <begin position="249"/>
        <end position="313"/>
    </location>
</feature>
<name>A0A5N0V3S7_9PSEU</name>
<protein>
    <submittedName>
        <fullName evidence="2">Uncharacterized protein</fullName>
    </submittedName>
</protein>
<dbReference type="AlphaFoldDB" id="A0A5N0V3S7"/>
<proteinExistence type="predicted"/>
<sequence>MDTARDAFGWLVTGPNPMAVDGTRFEGLPRRPVPLDELRDRLMSKQCPRRTRDDVWAHLVLQSRARGGAWTVACVGMALPSLAASARWLGARYRGDRADAHAAVLAGFVQALATVDLADPGIVVRLHFAARRAGQAALEESLDAPPPVDSEFHSTAPRPPYGHPDLVLARAVAEGVLTPTEADLISATRLGDVPLTDWGAKHQSEYWATYKVRRRAEHRLASWLADRVGTADPEDPVAEAALSSISAGEEAAAIDENADTSRAVSGRRRNGRPANPRKSSRLVSKKDPKSGLLGCGETSPAEHEPTSEVPRCA</sequence>
<evidence type="ECO:0000313" key="2">
    <source>
        <dbReference type="EMBL" id="KAA9159484.1"/>
    </source>
</evidence>
<dbReference type="Proteomes" id="UP000319769">
    <property type="component" value="Unassembled WGS sequence"/>
</dbReference>
<comment type="caution">
    <text evidence="2">The sequence shown here is derived from an EMBL/GenBank/DDBJ whole genome shotgun (WGS) entry which is preliminary data.</text>
</comment>
<dbReference type="EMBL" id="VMNW02000029">
    <property type="protein sequence ID" value="KAA9159484.1"/>
    <property type="molecule type" value="Genomic_DNA"/>
</dbReference>
<reference evidence="2" key="1">
    <citation type="submission" date="2019-09" db="EMBL/GenBank/DDBJ databases">
        <authorList>
            <person name="Teo W.F.A."/>
            <person name="Duangmal K."/>
        </authorList>
    </citation>
    <scope>NUCLEOTIDE SEQUENCE [LARGE SCALE GENOMIC DNA]</scope>
    <source>
        <strain evidence="2">K81G1</strain>
    </source>
</reference>
<dbReference type="OrthoDB" id="4164470at2"/>
<organism evidence="2 3">
    <name type="scientific">Amycolatopsis acidicola</name>
    <dbReference type="NCBI Taxonomy" id="2596893"/>
    <lineage>
        <taxon>Bacteria</taxon>
        <taxon>Bacillati</taxon>
        <taxon>Actinomycetota</taxon>
        <taxon>Actinomycetes</taxon>
        <taxon>Pseudonocardiales</taxon>
        <taxon>Pseudonocardiaceae</taxon>
        <taxon>Amycolatopsis</taxon>
    </lineage>
</organism>
<accession>A0A5N0V3S7</accession>